<reference evidence="1" key="2">
    <citation type="submission" date="2021-10" db="EMBL/GenBank/DDBJ databases">
        <title>Phylogenomics reveals ancestral predisposition of the termite-cultivated fungus Termitomyces towards a domesticated lifestyle.</title>
        <authorList>
            <person name="Auxier B."/>
            <person name="Grum-Grzhimaylo A."/>
            <person name="Cardenas M.E."/>
            <person name="Lodge J.D."/>
            <person name="Laessoe T."/>
            <person name="Pedersen O."/>
            <person name="Smith M.E."/>
            <person name="Kuyper T.W."/>
            <person name="Franco-Molano E.A."/>
            <person name="Baroni T.J."/>
            <person name="Aanen D.K."/>
        </authorList>
    </citation>
    <scope>NUCLEOTIDE SEQUENCE</scope>
    <source>
        <strain evidence="1">D49</strain>
    </source>
</reference>
<keyword evidence="2" id="KW-1185">Reference proteome</keyword>
<dbReference type="EMBL" id="JABCKI010000437">
    <property type="protein sequence ID" value="KAG5650491.1"/>
    <property type="molecule type" value="Genomic_DNA"/>
</dbReference>
<comment type="caution">
    <text evidence="1">The sequence shown here is derived from an EMBL/GenBank/DDBJ whole genome shotgun (WGS) entry which is preliminary data.</text>
</comment>
<evidence type="ECO:0000313" key="1">
    <source>
        <dbReference type="EMBL" id="KAG5650491.1"/>
    </source>
</evidence>
<gene>
    <name evidence="1" type="ORF">H0H81_012062</name>
</gene>
<proteinExistence type="predicted"/>
<accession>A0A9P7KKC9</accession>
<evidence type="ECO:0008006" key="3">
    <source>
        <dbReference type="Google" id="ProtNLM"/>
    </source>
</evidence>
<dbReference type="InterPro" id="IPR011009">
    <property type="entry name" value="Kinase-like_dom_sf"/>
</dbReference>
<dbReference type="OrthoDB" id="2523749at2759"/>
<name>A0A9P7KKC9_9AGAR</name>
<dbReference type="Proteomes" id="UP000717328">
    <property type="component" value="Unassembled WGS sequence"/>
</dbReference>
<dbReference type="SUPFAM" id="SSF56112">
    <property type="entry name" value="Protein kinase-like (PK-like)"/>
    <property type="match status" value="1"/>
</dbReference>
<sequence length="329" mass="37999">MTFKLTIEFEDNRFQIGHFATTKPDPTLRHVTSIALTNAKEWKSSREDQELLIFRATMEKRSSQSEQGVDMDIIEQKQKVVCKVTCDRYAKERLKHEAAVYQNLLKGLWGKGVPEFHGYFDGKCTLTDTSEEDFCCIVLQDCGTHPVKTLSHLKLGKHHVFRRKFARLLADLHKVHGVYHNQILAENLLSLYGEPFLVDFSEAFAEKCYLRVDIDVEGQLLKSCTSVPCSELSIVLREIGWWLERKYIWYGYEYDLCHITSVAYLFERPREQRHCPKNLTNEDVWDKAVVIWKYVHANWARFHPEGGLAPALGDLSYQTYLVGSGDGTA</sequence>
<evidence type="ECO:0000313" key="2">
    <source>
        <dbReference type="Proteomes" id="UP000717328"/>
    </source>
</evidence>
<organism evidence="1 2">
    <name type="scientific">Sphagnurus paluster</name>
    <dbReference type="NCBI Taxonomy" id="117069"/>
    <lineage>
        <taxon>Eukaryota</taxon>
        <taxon>Fungi</taxon>
        <taxon>Dikarya</taxon>
        <taxon>Basidiomycota</taxon>
        <taxon>Agaricomycotina</taxon>
        <taxon>Agaricomycetes</taxon>
        <taxon>Agaricomycetidae</taxon>
        <taxon>Agaricales</taxon>
        <taxon>Tricholomatineae</taxon>
        <taxon>Lyophyllaceae</taxon>
        <taxon>Sphagnurus</taxon>
    </lineage>
</organism>
<dbReference type="AlphaFoldDB" id="A0A9P7KKC9"/>
<reference evidence="1" key="1">
    <citation type="submission" date="2021-02" db="EMBL/GenBank/DDBJ databases">
        <authorList>
            <person name="Nieuwenhuis M."/>
            <person name="Van De Peppel L.J.J."/>
        </authorList>
    </citation>
    <scope>NUCLEOTIDE SEQUENCE</scope>
    <source>
        <strain evidence="1">D49</strain>
    </source>
</reference>
<protein>
    <recommendedName>
        <fullName evidence="3">Protein kinase domain-containing protein</fullName>
    </recommendedName>
</protein>